<evidence type="ECO:0000313" key="1">
    <source>
        <dbReference type="EMBL" id="ADK14055.1"/>
    </source>
</evidence>
<proteinExistence type="predicted"/>
<gene>
    <name evidence="1" type="ordered locus">CLJU_c09870</name>
</gene>
<sequence length="56" mass="6685">MHKLLLLEIDEKDKRGVECRISNAKFPYRKYLDDIDVRYLPEGMQKKLPEPSTLHL</sequence>
<dbReference type="EMBL" id="CP001666">
    <property type="protein sequence ID" value="ADK14055.1"/>
    <property type="molecule type" value="Genomic_DNA"/>
</dbReference>
<evidence type="ECO:0000313" key="2">
    <source>
        <dbReference type="Proteomes" id="UP000001656"/>
    </source>
</evidence>
<protein>
    <submittedName>
        <fullName evidence="1">Putative transposase</fullName>
    </submittedName>
</protein>
<dbReference type="Proteomes" id="UP000001656">
    <property type="component" value="Chromosome"/>
</dbReference>
<organism evidence="1 2">
    <name type="scientific">Clostridium ljungdahlii (strain ATCC 55383 / DSM 13528 / PETC)</name>
    <dbReference type="NCBI Taxonomy" id="748727"/>
    <lineage>
        <taxon>Bacteria</taxon>
        <taxon>Bacillati</taxon>
        <taxon>Bacillota</taxon>
        <taxon>Clostridia</taxon>
        <taxon>Eubacteriales</taxon>
        <taxon>Clostridiaceae</taxon>
        <taxon>Clostridium</taxon>
    </lineage>
</organism>
<dbReference type="AlphaFoldDB" id="D8GQD2"/>
<dbReference type="STRING" id="748727.CLJU_c09870"/>
<accession>D8GQD2</accession>
<dbReference type="HOGENOM" id="CLU_3006102_0_0_9"/>
<reference evidence="1 2" key="1">
    <citation type="journal article" date="2010" name="Proc. Natl. Acad. Sci. U.S.A.">
        <title>Clostridium ljungdahlii represents a microbial production platform based on syngas.</title>
        <authorList>
            <person name="Kopke M."/>
            <person name="Held C."/>
            <person name="Hujer S."/>
            <person name="Liesegang H."/>
            <person name="Wiezer A."/>
            <person name="Wollherr A."/>
            <person name="Ehrenreich A."/>
            <person name="Liebl W."/>
            <person name="Gottschalk G."/>
            <person name="Durre P."/>
        </authorList>
    </citation>
    <scope>NUCLEOTIDE SEQUENCE [LARGE SCALE GENOMIC DNA]</scope>
    <source>
        <strain evidence="2">ATCC 55383 / DSM 13528 / PETC</strain>
    </source>
</reference>
<name>D8GQD2_CLOLD</name>
<dbReference type="KEGG" id="clj:CLJU_c09870"/>